<evidence type="ECO:0000256" key="2">
    <source>
        <dbReference type="PROSITE-ProRule" id="PRU00330"/>
    </source>
</evidence>
<feature type="region of interest" description="Disordered" evidence="4">
    <location>
        <begin position="14"/>
        <end position="55"/>
    </location>
</feature>
<dbReference type="InterPro" id="IPR059120">
    <property type="entry name" value="Cullin-like_AB"/>
</dbReference>
<feature type="compositionally biased region" description="Low complexity" evidence="4">
    <location>
        <begin position="699"/>
        <end position="716"/>
    </location>
</feature>
<dbReference type="GO" id="GO:0031625">
    <property type="term" value="F:ubiquitin protein ligase binding"/>
    <property type="evidence" value="ECO:0007669"/>
    <property type="project" value="InterPro"/>
</dbReference>
<dbReference type="SUPFAM" id="SSF75632">
    <property type="entry name" value="Cullin homology domain"/>
    <property type="match status" value="1"/>
</dbReference>
<dbReference type="GeneID" id="39984427"/>
<dbReference type="PROSITE" id="PS50069">
    <property type="entry name" value="CULLIN_2"/>
    <property type="match status" value="1"/>
</dbReference>
<accession>A0A1X0NZB9</accession>
<dbReference type="SUPFAM" id="SSF46785">
    <property type="entry name" value="Winged helix' DNA-binding domain"/>
    <property type="match status" value="1"/>
</dbReference>
<dbReference type="InterPro" id="IPR016158">
    <property type="entry name" value="Cullin_homology"/>
</dbReference>
<feature type="compositionally biased region" description="Low complexity" evidence="4">
    <location>
        <begin position="14"/>
        <end position="28"/>
    </location>
</feature>
<feature type="region of interest" description="Disordered" evidence="4">
    <location>
        <begin position="734"/>
        <end position="770"/>
    </location>
</feature>
<dbReference type="OrthoDB" id="27073at2759"/>
<feature type="compositionally biased region" description="Polar residues" evidence="4">
    <location>
        <begin position="32"/>
        <end position="47"/>
    </location>
</feature>
<organism evidence="6 7">
    <name type="scientific">Trypanosoma theileri</name>
    <dbReference type="NCBI Taxonomy" id="67003"/>
    <lineage>
        <taxon>Eukaryota</taxon>
        <taxon>Discoba</taxon>
        <taxon>Euglenozoa</taxon>
        <taxon>Kinetoplastea</taxon>
        <taxon>Metakinetoplastina</taxon>
        <taxon>Trypanosomatida</taxon>
        <taxon>Trypanosomatidae</taxon>
        <taxon>Trypanosoma</taxon>
    </lineage>
</organism>
<dbReference type="Pfam" id="PF26557">
    <property type="entry name" value="Cullin_AB"/>
    <property type="match status" value="1"/>
</dbReference>
<dbReference type="Gene3D" id="1.20.1310.10">
    <property type="entry name" value="Cullin Repeats"/>
    <property type="match status" value="1"/>
</dbReference>
<keyword evidence="7" id="KW-1185">Reference proteome</keyword>
<dbReference type="STRING" id="67003.A0A1X0NZB9"/>
<dbReference type="InterPro" id="IPR001373">
    <property type="entry name" value="Cullin_N"/>
</dbReference>
<comment type="caution">
    <text evidence="6">The sequence shown here is derived from an EMBL/GenBank/DDBJ whole genome shotgun (WGS) entry which is preliminary data.</text>
</comment>
<feature type="compositionally biased region" description="Basic and acidic residues" evidence="4">
    <location>
        <begin position="1158"/>
        <end position="1172"/>
    </location>
</feature>
<proteinExistence type="inferred from homology"/>
<dbReference type="GO" id="GO:0006511">
    <property type="term" value="P:ubiquitin-dependent protein catabolic process"/>
    <property type="evidence" value="ECO:0007669"/>
    <property type="project" value="InterPro"/>
</dbReference>
<dbReference type="PANTHER" id="PTHR11932">
    <property type="entry name" value="CULLIN"/>
    <property type="match status" value="1"/>
</dbReference>
<feature type="compositionally biased region" description="Low complexity" evidence="4">
    <location>
        <begin position="403"/>
        <end position="417"/>
    </location>
</feature>
<feature type="domain" description="Cullin family profile" evidence="5">
    <location>
        <begin position="896"/>
        <end position="1133"/>
    </location>
</feature>
<reference evidence="6 7" key="1">
    <citation type="submission" date="2017-03" db="EMBL/GenBank/DDBJ databases">
        <title>An alternative strategy for trypanosome survival in the mammalian bloodstream revealed through genome and transcriptome analysis of the ubiquitous bovine parasite Trypanosoma (Megatrypanum) theileri.</title>
        <authorList>
            <person name="Kelly S."/>
            <person name="Ivens A."/>
            <person name="Mott A."/>
            <person name="O'Neill E."/>
            <person name="Emms D."/>
            <person name="Macleod O."/>
            <person name="Voorheis P."/>
            <person name="Matthews J."/>
            <person name="Matthews K."/>
            <person name="Carrington M."/>
        </authorList>
    </citation>
    <scope>NUCLEOTIDE SEQUENCE [LARGE SCALE GENOMIC DNA]</scope>
    <source>
        <strain evidence="6">Edinburgh</strain>
    </source>
</reference>
<dbReference type="InterPro" id="IPR016159">
    <property type="entry name" value="Cullin_repeat-like_dom_sf"/>
</dbReference>
<comment type="similarity">
    <text evidence="1 2 3">Belongs to the cullin family.</text>
</comment>
<evidence type="ECO:0000313" key="6">
    <source>
        <dbReference type="EMBL" id="ORC89888.1"/>
    </source>
</evidence>
<dbReference type="VEuPathDB" id="TriTrypDB:TM35_000101560"/>
<name>A0A1X0NZB9_9TRYP</name>
<dbReference type="Pfam" id="PF00888">
    <property type="entry name" value="Cullin"/>
    <property type="match status" value="1"/>
</dbReference>
<dbReference type="Pfam" id="PF10557">
    <property type="entry name" value="Cullin_Nedd8"/>
    <property type="match status" value="1"/>
</dbReference>
<evidence type="ECO:0000256" key="1">
    <source>
        <dbReference type="ARBA" id="ARBA00006019"/>
    </source>
</evidence>
<feature type="compositionally biased region" description="Low complexity" evidence="4">
    <location>
        <begin position="740"/>
        <end position="768"/>
    </location>
</feature>
<feature type="region of interest" description="Disordered" evidence="4">
    <location>
        <begin position="1132"/>
        <end position="1180"/>
    </location>
</feature>
<evidence type="ECO:0000256" key="3">
    <source>
        <dbReference type="RuleBase" id="RU003829"/>
    </source>
</evidence>
<dbReference type="Gene3D" id="1.10.10.10">
    <property type="entry name" value="Winged helix-like DNA-binding domain superfamily/Winged helix DNA-binding domain"/>
    <property type="match status" value="1"/>
</dbReference>
<feature type="region of interest" description="Disordered" evidence="4">
    <location>
        <begin position="403"/>
        <end position="440"/>
    </location>
</feature>
<dbReference type="Proteomes" id="UP000192257">
    <property type="component" value="Unassembled WGS sequence"/>
</dbReference>
<feature type="region of interest" description="Disordered" evidence="4">
    <location>
        <begin position="693"/>
        <end position="718"/>
    </location>
</feature>
<dbReference type="InterPro" id="IPR019559">
    <property type="entry name" value="Cullin_neddylation_domain"/>
</dbReference>
<feature type="region of interest" description="Disordered" evidence="4">
    <location>
        <begin position="337"/>
        <end position="371"/>
    </location>
</feature>
<dbReference type="InterPro" id="IPR036317">
    <property type="entry name" value="Cullin_homology_sf"/>
</dbReference>
<dbReference type="InterPro" id="IPR045093">
    <property type="entry name" value="Cullin"/>
</dbReference>
<feature type="compositionally biased region" description="Low complexity" evidence="4">
    <location>
        <begin position="1139"/>
        <end position="1157"/>
    </location>
</feature>
<protein>
    <recommendedName>
        <fullName evidence="5">Cullin family profile domain-containing protein</fullName>
    </recommendedName>
</protein>
<evidence type="ECO:0000259" key="5">
    <source>
        <dbReference type="PROSITE" id="PS50069"/>
    </source>
</evidence>
<dbReference type="InterPro" id="IPR036388">
    <property type="entry name" value="WH-like_DNA-bd_sf"/>
</dbReference>
<dbReference type="SMART" id="SM00884">
    <property type="entry name" value="Cullin_Nedd8"/>
    <property type="match status" value="1"/>
</dbReference>
<feature type="compositionally biased region" description="Low complexity" evidence="4">
    <location>
        <begin position="427"/>
        <end position="440"/>
    </location>
</feature>
<sequence length="1396" mass="155150">MISFSFSFSTCNHNNNNSNNNNNSSSSRSTKESSLINDSPSRPQGTGSLARIQERPSVDEVWPEVEAYLMHAAHVIRTGNAEMKERLQNVRTRMSWYAVIYSTCSGNPKSALEMYRRLVLFLINDLEVNVLRPFLRKDFHLHSSSSTSSSSSSSSSGSICQQFVLQYKLFMNFRRVVLSCFGYLDQYYTTKFSLDEVTVLCVKVFYVVVYKPIREMLVEGMLAVAHQARVAYQNNHFISSPASVEVQKTLAAITEIVSTVKKYSTARDINIRRGAGTATSNNGMEIGIGGTAGVGSSSGSGKNTLYRIIAEVEKLQKSLGINGKTKKYTRDVSPLSVFASGDSNHNSNNSNSSGSGSDSNNGSPTREKEAVDFTSLDNIRILREKLENRTIADVITGQLIIGSSSNNSNSSSGNSNSFNYPPFTTMSANHNTHNNHNNTTATIIGNNNYYNYNSNSSSGSGRGRGSNAKSGVDLAQVVIVNAIHPLYLLIFADFGIPYILAAEAYYRDQRTLHLAQPSKRWHYMSWVQECFEFEHYMVRDVMSTNFHAVLREQLQYILLVEVHRLVILDENFGFRAQLDTWSGRNGGIVSMDTVQYTSTTPTNTLNSTDTVVSTNNTTTIPTVMSIPSSSSVKSWEQLSDDELLRNMHTFVMAFINTQDESSWELLASEFASKIITETAGFFDNYMTLKEAIPKEKQRSSPSTTTTTTTAAAAESTHSIHLDVNALNNMRSTLTTTPVKQQQQQQQQRSSSNNMINNNNENNNNNNNNRDTTTVVHMRRRTGDPAAAASVSSSSSSTQDPAMGLIVKLVEATIKYSNLLRKQFDNYLPLQSAMRDAFHEIINPEQWGQLGGRVSLRGSAAVATSELPSVLLNHDAAKKTVAVLNKLSTLRGDEEIPTAQFLANYCDYLCRREMNNGDVESQDVIARMDAVAYLVSLIDDKDIFLEHYKLQLAHRLLLLHSPMVSSLSRLETGMGSTGLSTHLNMDGERLLLRKLQQVLGRTLTYSLEAMLRDYESTLNGGDLFHRIVEEKELLLPADIQVRVLTAVHWPTYRVIPLIPCTSLAVGMEAYTEFYKNLHPSRSLHWIHTLGSATLHAVFPRGTKEIVANTMQSHILILVSNAYNAGRSLDKVKKEEDPVLPSTTTSTTTTTTITTIPSSSKDESMGIMEDKDNNTNDNDCSVDKMINTPRRSISGQDIATAMGMDFKSIRVHLAPLVHHKVYNLLTRVKPSNRMDSTTTTTTTTTTNTTTNTIPFSSTSFHISVGMDVPLSPEDEFTLNVDYMHKLRKFKLPVARVFPVHTAGGKGRACGDDDNNDGTSSLSSAIEDTRRLQIDAAIIRIMKSRRSLRYYELFDATVQQLSKLFTPRARSVKTQVEDLVGRGFIQRNETDATVFEYIA</sequence>
<evidence type="ECO:0000256" key="4">
    <source>
        <dbReference type="SAM" id="MobiDB-lite"/>
    </source>
</evidence>
<dbReference type="SMART" id="SM00182">
    <property type="entry name" value="CULLIN"/>
    <property type="match status" value="1"/>
</dbReference>
<dbReference type="InterPro" id="IPR036390">
    <property type="entry name" value="WH_DNA-bd_sf"/>
</dbReference>
<dbReference type="EMBL" id="NBCO01000010">
    <property type="protein sequence ID" value="ORC89888.1"/>
    <property type="molecule type" value="Genomic_DNA"/>
</dbReference>
<evidence type="ECO:0000313" key="7">
    <source>
        <dbReference type="Proteomes" id="UP000192257"/>
    </source>
</evidence>
<dbReference type="RefSeq" id="XP_028883954.1">
    <property type="nucleotide sequence ID" value="XM_029024647.1"/>
</dbReference>
<gene>
    <name evidence="6" type="ORF">TM35_000101560</name>
</gene>
<dbReference type="Gene3D" id="3.30.230.130">
    <property type="entry name" value="Cullin, Chain C, Domain 2"/>
    <property type="match status" value="1"/>
</dbReference>
<dbReference type="SUPFAM" id="SSF74788">
    <property type="entry name" value="Cullin repeat-like"/>
    <property type="match status" value="1"/>
</dbReference>
<feature type="compositionally biased region" description="Low complexity" evidence="4">
    <location>
        <begin position="340"/>
        <end position="363"/>
    </location>
</feature>